<evidence type="ECO:0000256" key="9">
    <source>
        <dbReference type="HAMAP-Rule" id="MF_00082"/>
    </source>
</evidence>
<keyword evidence="2 9" id="KW-0055">Arginine biosynthesis</keyword>
<protein>
    <recommendedName>
        <fullName evidence="9">Acetylglutamate kinase</fullName>
        <ecNumber evidence="9">2.7.2.8</ecNumber>
    </recommendedName>
    <alternativeName>
        <fullName evidence="9">N-acetyl-L-glutamate 5-phosphotransferase</fullName>
    </alternativeName>
    <alternativeName>
        <fullName evidence="9">NAG kinase</fullName>
        <shortName evidence="9">NAGK</shortName>
    </alternativeName>
</protein>
<dbReference type="GeneID" id="77011168"/>
<dbReference type="PIRSF" id="PIRSF000728">
    <property type="entry name" value="NAGK"/>
    <property type="match status" value="1"/>
</dbReference>
<dbReference type="InterPro" id="IPR036393">
    <property type="entry name" value="AceGlu_kinase-like_sf"/>
</dbReference>
<dbReference type="Proteomes" id="UP000029278">
    <property type="component" value="Unassembled WGS sequence"/>
</dbReference>
<dbReference type="RefSeq" id="WP_036619370.1">
    <property type="nucleotide sequence ID" value="NZ_BOSD01000002.1"/>
</dbReference>
<dbReference type="STRING" id="44252.DJ90_3868"/>
<dbReference type="Gene3D" id="3.40.1160.10">
    <property type="entry name" value="Acetylglutamate kinase-like"/>
    <property type="match status" value="1"/>
</dbReference>
<proteinExistence type="inferred from homology"/>
<dbReference type="OrthoDB" id="9803155at2"/>
<comment type="pathway">
    <text evidence="1 9">Amino-acid biosynthesis; L-arginine biosynthesis; N(2)-acetyl-L-ornithine from L-glutamate: step 2/4.</text>
</comment>
<keyword evidence="4 9" id="KW-0808">Transferase</keyword>
<dbReference type="SUPFAM" id="SSF53633">
    <property type="entry name" value="Carbamate kinase-like"/>
    <property type="match status" value="1"/>
</dbReference>
<dbReference type="UniPathway" id="UPA00068">
    <property type="reaction ID" value="UER00107"/>
</dbReference>
<organism evidence="11 12">
    <name type="scientific">Paenibacillus macerans</name>
    <name type="common">Bacillus macerans</name>
    <dbReference type="NCBI Taxonomy" id="44252"/>
    <lineage>
        <taxon>Bacteria</taxon>
        <taxon>Bacillati</taxon>
        <taxon>Bacillota</taxon>
        <taxon>Bacilli</taxon>
        <taxon>Bacillales</taxon>
        <taxon>Paenibacillaceae</taxon>
        <taxon>Paenibacillus</taxon>
    </lineage>
</organism>
<reference evidence="11 12" key="1">
    <citation type="submission" date="2014-04" db="EMBL/GenBank/DDBJ databases">
        <authorList>
            <person name="Bishop-Lilly K.A."/>
            <person name="Broomall S.M."/>
            <person name="Chain P.S."/>
            <person name="Chertkov O."/>
            <person name="Coyne S.R."/>
            <person name="Daligault H.E."/>
            <person name="Davenport K.W."/>
            <person name="Erkkila T."/>
            <person name="Frey K.G."/>
            <person name="Gibbons H.S."/>
            <person name="Gu W."/>
            <person name="Jaissle J."/>
            <person name="Johnson S.L."/>
            <person name="Koroleva G.I."/>
            <person name="Ladner J.T."/>
            <person name="Lo C.-C."/>
            <person name="Minogue T.D."/>
            <person name="Munk C."/>
            <person name="Palacios G.F."/>
            <person name="Redden C.L."/>
            <person name="Rosenzweig C.N."/>
            <person name="Scholz M.B."/>
            <person name="Teshima H."/>
            <person name="Xu Y."/>
        </authorList>
    </citation>
    <scope>NUCLEOTIDE SEQUENCE [LARGE SCALE GENOMIC DNA]</scope>
    <source>
        <strain evidence="11 12">8244</strain>
    </source>
</reference>
<feature type="site" description="Transition state stabilizer" evidence="9">
    <location>
        <position position="24"/>
    </location>
</feature>
<dbReference type="Pfam" id="PF00696">
    <property type="entry name" value="AA_kinase"/>
    <property type="match status" value="1"/>
</dbReference>
<dbReference type="PANTHER" id="PTHR23342:SF0">
    <property type="entry name" value="N-ACETYLGLUTAMATE SYNTHASE, MITOCHONDRIAL"/>
    <property type="match status" value="1"/>
</dbReference>
<dbReference type="InterPro" id="IPR004662">
    <property type="entry name" value="AcgluKinase_fam"/>
</dbReference>
<dbReference type="HOGENOM" id="CLU_053680_1_0_9"/>
<evidence type="ECO:0000256" key="2">
    <source>
        <dbReference type="ARBA" id="ARBA00022571"/>
    </source>
</evidence>
<sequence>MTTAVNSAPDAAGKLSGGRMFVMKCGGSTLAELPDSFFGDLVKLQESGVQPVIVHGGGPAISENLGKLGIESKFVNGLRYTSEEVLDVVEMVLSGSINKMIVRRIAKSGGKALGLSGVDGGLLQAKPVAASHEVGLVGEVTGVNADLVAGVLNLGYMPVIAPVGAGPDGQRYNINADTAAGAVASELGVSRMIVVTDVPGIMKTVNGEKRVLETITVQQIEDMILAGEIYGGMIPKVRAAVDCISGKVKEVVIVNGAEPGVLGKVLSGEKIGTKIVRMQ</sequence>
<comment type="similarity">
    <text evidence="9">Belongs to the acetylglutamate kinase family. ArgB subfamily.</text>
</comment>
<accession>A0A090ZUH4</accession>
<evidence type="ECO:0000256" key="1">
    <source>
        <dbReference type="ARBA" id="ARBA00004828"/>
    </source>
</evidence>
<comment type="caution">
    <text evidence="11">The sequence shown here is derived from an EMBL/GenBank/DDBJ whole genome shotgun (WGS) entry which is preliminary data.</text>
</comment>
<keyword evidence="9" id="KW-0963">Cytoplasm</keyword>
<feature type="site" description="Transition state stabilizer" evidence="9">
    <location>
        <position position="236"/>
    </location>
</feature>
<dbReference type="GO" id="GO:0005524">
    <property type="term" value="F:ATP binding"/>
    <property type="evidence" value="ECO:0007669"/>
    <property type="project" value="UniProtKB-UniRule"/>
</dbReference>
<feature type="binding site" evidence="9">
    <location>
        <begin position="57"/>
        <end position="58"/>
    </location>
    <ligand>
        <name>substrate</name>
    </ligand>
</feature>
<evidence type="ECO:0000256" key="3">
    <source>
        <dbReference type="ARBA" id="ARBA00022605"/>
    </source>
</evidence>
<keyword evidence="7 9" id="KW-0067">ATP-binding</keyword>
<evidence type="ECO:0000256" key="7">
    <source>
        <dbReference type="ARBA" id="ARBA00022840"/>
    </source>
</evidence>
<feature type="binding site" evidence="9">
    <location>
        <position position="79"/>
    </location>
    <ligand>
        <name>substrate</name>
    </ligand>
</feature>
<gene>
    <name evidence="9 11" type="primary">argB</name>
    <name evidence="11" type="ORF">DJ90_3868</name>
</gene>
<dbReference type="FunFam" id="3.40.1160.10:FF:000004">
    <property type="entry name" value="Acetylglutamate kinase"/>
    <property type="match status" value="1"/>
</dbReference>
<feature type="binding site" evidence="9">
    <location>
        <position position="173"/>
    </location>
    <ligand>
        <name>substrate</name>
    </ligand>
</feature>
<comment type="subcellular location">
    <subcellularLocation>
        <location evidence="9">Cytoplasm</location>
    </subcellularLocation>
</comment>
<name>A0A090ZUH4_PAEMA</name>
<comment type="catalytic activity">
    <reaction evidence="8 9">
        <text>N-acetyl-L-glutamate + ATP = N-acetyl-L-glutamyl 5-phosphate + ADP</text>
        <dbReference type="Rhea" id="RHEA:14629"/>
        <dbReference type="ChEBI" id="CHEBI:30616"/>
        <dbReference type="ChEBI" id="CHEBI:44337"/>
        <dbReference type="ChEBI" id="CHEBI:57936"/>
        <dbReference type="ChEBI" id="CHEBI:456216"/>
        <dbReference type="EC" id="2.7.2.8"/>
    </reaction>
</comment>
<keyword evidence="3 9" id="KW-0028">Amino-acid biosynthesis</keyword>
<dbReference type="GO" id="GO:0005737">
    <property type="term" value="C:cytoplasm"/>
    <property type="evidence" value="ECO:0007669"/>
    <property type="project" value="UniProtKB-SubCell"/>
</dbReference>
<comment type="function">
    <text evidence="9">Catalyzes the ATP-dependent phosphorylation of N-acetyl-L-glutamate.</text>
</comment>
<feature type="domain" description="Aspartate/glutamate/uridylate kinase" evidence="10">
    <location>
        <begin position="20"/>
        <end position="255"/>
    </location>
</feature>
<dbReference type="InterPro" id="IPR037528">
    <property type="entry name" value="ArgB"/>
</dbReference>
<dbReference type="EC" id="2.7.2.8" evidence="9"/>
<dbReference type="NCBIfam" id="TIGR00761">
    <property type="entry name" value="argB"/>
    <property type="match status" value="1"/>
</dbReference>
<evidence type="ECO:0000256" key="5">
    <source>
        <dbReference type="ARBA" id="ARBA00022741"/>
    </source>
</evidence>
<dbReference type="CDD" id="cd04238">
    <property type="entry name" value="AAK_NAGK-like"/>
    <property type="match status" value="1"/>
</dbReference>
<dbReference type="HAMAP" id="MF_00082">
    <property type="entry name" value="ArgB"/>
    <property type="match status" value="1"/>
</dbReference>
<keyword evidence="6 9" id="KW-0418">Kinase</keyword>
<dbReference type="PATRIC" id="fig|44252.3.peg.3687"/>
<dbReference type="GO" id="GO:0042450">
    <property type="term" value="P:L-arginine biosynthetic process via ornithine"/>
    <property type="evidence" value="ECO:0007669"/>
    <property type="project" value="UniProtKB-UniRule"/>
</dbReference>
<keyword evidence="12" id="KW-1185">Reference proteome</keyword>
<evidence type="ECO:0000256" key="6">
    <source>
        <dbReference type="ARBA" id="ARBA00022777"/>
    </source>
</evidence>
<dbReference type="PANTHER" id="PTHR23342">
    <property type="entry name" value="N-ACETYLGLUTAMATE SYNTHASE"/>
    <property type="match status" value="1"/>
</dbReference>
<evidence type="ECO:0000256" key="4">
    <source>
        <dbReference type="ARBA" id="ARBA00022679"/>
    </source>
</evidence>
<evidence type="ECO:0000313" key="12">
    <source>
        <dbReference type="Proteomes" id="UP000029278"/>
    </source>
</evidence>
<dbReference type="AlphaFoldDB" id="A0A090ZUH4"/>
<keyword evidence="5 9" id="KW-0547">Nucleotide-binding</keyword>
<evidence type="ECO:0000313" key="11">
    <source>
        <dbReference type="EMBL" id="KFN07791.1"/>
    </source>
</evidence>
<evidence type="ECO:0000256" key="8">
    <source>
        <dbReference type="ARBA" id="ARBA00048141"/>
    </source>
</evidence>
<dbReference type="InterPro" id="IPR001048">
    <property type="entry name" value="Asp/Glu/Uridylate_kinase"/>
</dbReference>
<dbReference type="EMBL" id="JMQA01000031">
    <property type="protein sequence ID" value="KFN07791.1"/>
    <property type="molecule type" value="Genomic_DNA"/>
</dbReference>
<evidence type="ECO:0000259" key="10">
    <source>
        <dbReference type="Pfam" id="PF00696"/>
    </source>
</evidence>
<dbReference type="GO" id="GO:0003991">
    <property type="term" value="F:acetylglutamate kinase activity"/>
    <property type="evidence" value="ECO:0007669"/>
    <property type="project" value="UniProtKB-UniRule"/>
</dbReference>